<dbReference type="PANTHER" id="PTHR38813:SF1">
    <property type="entry name" value="TOXIN RELE1-RELATED"/>
    <property type="match status" value="1"/>
</dbReference>
<dbReference type="RefSeq" id="WP_169529837.1">
    <property type="nucleotide sequence ID" value="NZ_JABBGH010000001.1"/>
</dbReference>
<gene>
    <name evidence="1" type="ORF">HHL22_04955</name>
</gene>
<keyword evidence="2" id="KW-1185">Reference proteome</keyword>
<proteinExistence type="predicted"/>
<dbReference type="AlphaFoldDB" id="A0A7Y0AC10"/>
<name>A0A7Y0AC10_9BACT</name>
<dbReference type="EMBL" id="JABBGH010000001">
    <property type="protein sequence ID" value="NML64548.1"/>
    <property type="molecule type" value="Genomic_DNA"/>
</dbReference>
<protein>
    <recommendedName>
        <fullName evidence="3">Plasmid stabilization protein</fullName>
    </recommendedName>
</protein>
<accession>A0A7Y0AC10</accession>
<dbReference type="Proteomes" id="UP000559626">
    <property type="component" value="Unassembled WGS sequence"/>
</dbReference>
<sequence>MKTTFNRYFLKDLGKLTSAAVKAEVAGVIIAVEQATSLAAIANLKKLKGYKTAYRIRVGDFRIGLVVENGNVEFVRIANRKDIYKLFP</sequence>
<evidence type="ECO:0000313" key="2">
    <source>
        <dbReference type="Proteomes" id="UP000559626"/>
    </source>
</evidence>
<evidence type="ECO:0008006" key="3">
    <source>
        <dbReference type="Google" id="ProtNLM"/>
    </source>
</evidence>
<dbReference type="SUPFAM" id="SSF143011">
    <property type="entry name" value="RelE-like"/>
    <property type="match status" value="1"/>
</dbReference>
<dbReference type="PANTHER" id="PTHR38813">
    <property type="match status" value="1"/>
</dbReference>
<organism evidence="1 2">
    <name type="scientific">Hymenobacter polaris</name>
    <dbReference type="NCBI Taxonomy" id="2682546"/>
    <lineage>
        <taxon>Bacteria</taxon>
        <taxon>Pseudomonadati</taxon>
        <taxon>Bacteroidota</taxon>
        <taxon>Cytophagia</taxon>
        <taxon>Cytophagales</taxon>
        <taxon>Hymenobacteraceae</taxon>
        <taxon>Hymenobacter</taxon>
    </lineage>
</organism>
<comment type="caution">
    <text evidence="1">The sequence shown here is derived from an EMBL/GenBank/DDBJ whole genome shotgun (WGS) entry which is preliminary data.</text>
</comment>
<dbReference type="InterPro" id="IPR052747">
    <property type="entry name" value="TA_system_RelE_toxin"/>
</dbReference>
<evidence type="ECO:0000313" key="1">
    <source>
        <dbReference type="EMBL" id="NML64548.1"/>
    </source>
</evidence>
<dbReference type="InterPro" id="IPR035093">
    <property type="entry name" value="RelE/ParE_toxin_dom_sf"/>
</dbReference>
<dbReference type="Gene3D" id="3.30.2310.20">
    <property type="entry name" value="RelE-like"/>
    <property type="match status" value="1"/>
</dbReference>
<reference evidence="1 2" key="1">
    <citation type="submission" date="2020-04" db="EMBL/GenBank/DDBJ databases">
        <title>Hymenobacter polaris sp. nov., isolated from Arctic soil.</title>
        <authorList>
            <person name="Dahal R.H."/>
        </authorList>
    </citation>
    <scope>NUCLEOTIDE SEQUENCE [LARGE SCALE GENOMIC DNA]</scope>
    <source>
        <strain evidence="1 2">RP-2-7</strain>
    </source>
</reference>